<feature type="compositionally biased region" description="Basic and acidic residues" evidence="1">
    <location>
        <begin position="46"/>
        <end position="86"/>
    </location>
</feature>
<feature type="compositionally biased region" description="Low complexity" evidence="1">
    <location>
        <begin position="19"/>
        <end position="30"/>
    </location>
</feature>
<dbReference type="HOGENOM" id="CLU_1819484_0_0_1"/>
<evidence type="ECO:0000313" key="2">
    <source>
        <dbReference type="EnsemblProtists" id="EOD30709"/>
    </source>
</evidence>
<proteinExistence type="predicted"/>
<dbReference type="PaxDb" id="2903-EOD30709"/>
<dbReference type="EnsemblProtists" id="EOD30709">
    <property type="protein sequence ID" value="EOD30709"/>
    <property type="gene ID" value="EMIHUDRAFT_232515"/>
</dbReference>
<evidence type="ECO:0000313" key="3">
    <source>
        <dbReference type="Proteomes" id="UP000013827"/>
    </source>
</evidence>
<reference evidence="2" key="2">
    <citation type="submission" date="2024-10" db="UniProtKB">
        <authorList>
            <consortium name="EnsemblProtists"/>
        </authorList>
    </citation>
    <scope>IDENTIFICATION</scope>
</reference>
<dbReference type="GeneID" id="17275982"/>
<dbReference type="KEGG" id="ehx:EMIHUDRAFT_232515"/>
<name>A0A0D3K4M4_EMIH1</name>
<sequence>MVATRSGAAVATNTKAADEASSGAAVAAKTRAADEASTRSGENEEETAKTKEAADERRGEREGQGGRGRELKEELEDKIAKIRTEEGWGSGSRSSIAYREEQDLEATEEAEIGLEKNDIKVNKFEILWIPVTRRIAVQVPSI</sequence>
<protein>
    <submittedName>
        <fullName evidence="2">Uncharacterized protein</fullName>
    </submittedName>
</protein>
<accession>A0A0D3K4M4</accession>
<dbReference type="RefSeq" id="XP_005783138.1">
    <property type="nucleotide sequence ID" value="XM_005783081.1"/>
</dbReference>
<feature type="region of interest" description="Disordered" evidence="1">
    <location>
        <begin position="1"/>
        <end position="110"/>
    </location>
</feature>
<evidence type="ECO:0000256" key="1">
    <source>
        <dbReference type="SAM" id="MobiDB-lite"/>
    </source>
</evidence>
<dbReference type="Proteomes" id="UP000013827">
    <property type="component" value="Unassembled WGS sequence"/>
</dbReference>
<keyword evidence="3" id="KW-1185">Reference proteome</keyword>
<reference evidence="3" key="1">
    <citation type="journal article" date="2013" name="Nature">
        <title>Pan genome of the phytoplankton Emiliania underpins its global distribution.</title>
        <authorList>
            <person name="Read B.A."/>
            <person name="Kegel J."/>
            <person name="Klute M.J."/>
            <person name="Kuo A."/>
            <person name="Lefebvre S.C."/>
            <person name="Maumus F."/>
            <person name="Mayer C."/>
            <person name="Miller J."/>
            <person name="Monier A."/>
            <person name="Salamov A."/>
            <person name="Young J."/>
            <person name="Aguilar M."/>
            <person name="Claverie J.M."/>
            <person name="Frickenhaus S."/>
            <person name="Gonzalez K."/>
            <person name="Herman E.K."/>
            <person name="Lin Y.C."/>
            <person name="Napier J."/>
            <person name="Ogata H."/>
            <person name="Sarno A.F."/>
            <person name="Shmutz J."/>
            <person name="Schroeder D."/>
            <person name="de Vargas C."/>
            <person name="Verret F."/>
            <person name="von Dassow P."/>
            <person name="Valentin K."/>
            <person name="Van de Peer Y."/>
            <person name="Wheeler G."/>
            <person name="Dacks J.B."/>
            <person name="Delwiche C.F."/>
            <person name="Dyhrman S.T."/>
            <person name="Glockner G."/>
            <person name="John U."/>
            <person name="Richards T."/>
            <person name="Worden A.Z."/>
            <person name="Zhang X."/>
            <person name="Grigoriev I.V."/>
            <person name="Allen A.E."/>
            <person name="Bidle K."/>
            <person name="Borodovsky M."/>
            <person name="Bowler C."/>
            <person name="Brownlee C."/>
            <person name="Cock J.M."/>
            <person name="Elias M."/>
            <person name="Gladyshev V.N."/>
            <person name="Groth M."/>
            <person name="Guda C."/>
            <person name="Hadaegh A."/>
            <person name="Iglesias-Rodriguez M.D."/>
            <person name="Jenkins J."/>
            <person name="Jones B.M."/>
            <person name="Lawson T."/>
            <person name="Leese F."/>
            <person name="Lindquist E."/>
            <person name="Lobanov A."/>
            <person name="Lomsadze A."/>
            <person name="Malik S.B."/>
            <person name="Marsh M.E."/>
            <person name="Mackinder L."/>
            <person name="Mock T."/>
            <person name="Mueller-Roeber B."/>
            <person name="Pagarete A."/>
            <person name="Parker M."/>
            <person name="Probert I."/>
            <person name="Quesneville H."/>
            <person name="Raines C."/>
            <person name="Rensing S.A."/>
            <person name="Riano-Pachon D.M."/>
            <person name="Richier S."/>
            <person name="Rokitta S."/>
            <person name="Shiraiwa Y."/>
            <person name="Soanes D.M."/>
            <person name="van der Giezen M."/>
            <person name="Wahlund T.M."/>
            <person name="Williams B."/>
            <person name="Wilson W."/>
            <person name="Wolfe G."/>
            <person name="Wurch L.L."/>
        </authorList>
    </citation>
    <scope>NUCLEOTIDE SEQUENCE</scope>
</reference>
<dbReference type="AlphaFoldDB" id="A0A0D3K4M4"/>
<organism evidence="2 3">
    <name type="scientific">Emiliania huxleyi (strain CCMP1516)</name>
    <dbReference type="NCBI Taxonomy" id="280463"/>
    <lineage>
        <taxon>Eukaryota</taxon>
        <taxon>Haptista</taxon>
        <taxon>Haptophyta</taxon>
        <taxon>Prymnesiophyceae</taxon>
        <taxon>Isochrysidales</taxon>
        <taxon>Noelaerhabdaceae</taxon>
        <taxon>Emiliania</taxon>
    </lineage>
</organism>